<name>A0A6G1D1K2_9ORYZ</name>
<evidence type="ECO:0000313" key="2">
    <source>
        <dbReference type="Proteomes" id="UP000479710"/>
    </source>
</evidence>
<dbReference type="AlphaFoldDB" id="A0A6G1D1K2"/>
<dbReference type="EMBL" id="SPHZ02000007">
    <property type="protein sequence ID" value="KAF0906260.1"/>
    <property type="molecule type" value="Genomic_DNA"/>
</dbReference>
<gene>
    <name evidence="1" type="ORF">E2562_009637</name>
</gene>
<accession>A0A6G1D1K2</accession>
<proteinExistence type="predicted"/>
<evidence type="ECO:0000313" key="1">
    <source>
        <dbReference type="EMBL" id="KAF0906260.1"/>
    </source>
</evidence>
<comment type="caution">
    <text evidence="1">The sequence shown here is derived from an EMBL/GenBank/DDBJ whole genome shotgun (WGS) entry which is preliminary data.</text>
</comment>
<reference evidence="1 2" key="1">
    <citation type="submission" date="2019-11" db="EMBL/GenBank/DDBJ databases">
        <title>Whole genome sequence of Oryza granulata.</title>
        <authorList>
            <person name="Li W."/>
        </authorList>
    </citation>
    <scope>NUCLEOTIDE SEQUENCE [LARGE SCALE GENOMIC DNA]</scope>
    <source>
        <strain evidence="2">cv. Menghai</strain>
        <tissue evidence="1">Leaf</tissue>
    </source>
</reference>
<organism evidence="1 2">
    <name type="scientific">Oryza meyeriana var. granulata</name>
    <dbReference type="NCBI Taxonomy" id="110450"/>
    <lineage>
        <taxon>Eukaryota</taxon>
        <taxon>Viridiplantae</taxon>
        <taxon>Streptophyta</taxon>
        <taxon>Embryophyta</taxon>
        <taxon>Tracheophyta</taxon>
        <taxon>Spermatophyta</taxon>
        <taxon>Magnoliopsida</taxon>
        <taxon>Liliopsida</taxon>
        <taxon>Poales</taxon>
        <taxon>Poaceae</taxon>
        <taxon>BOP clade</taxon>
        <taxon>Oryzoideae</taxon>
        <taxon>Oryzeae</taxon>
        <taxon>Oryzinae</taxon>
        <taxon>Oryza</taxon>
        <taxon>Oryza meyeriana</taxon>
    </lineage>
</organism>
<sequence length="68" mass="7266">MASGSKKGGWEAKGEKVQTSCRRRIWKENHKMQKGSWFCSCLAYGQPCSVASSGGSPTPGVSARSPCD</sequence>
<keyword evidence="2" id="KW-1185">Reference proteome</keyword>
<protein>
    <submittedName>
        <fullName evidence="1">Uncharacterized protein</fullName>
    </submittedName>
</protein>
<dbReference type="Proteomes" id="UP000479710">
    <property type="component" value="Unassembled WGS sequence"/>
</dbReference>